<keyword evidence="1" id="KW-1133">Transmembrane helix</keyword>
<keyword evidence="1" id="KW-0812">Transmembrane</keyword>
<protein>
    <submittedName>
        <fullName evidence="2">Uncharacterized protein</fullName>
    </submittedName>
</protein>
<gene>
    <name evidence="2" type="ORF">C8Z91_19995</name>
</gene>
<keyword evidence="1" id="KW-0472">Membrane</keyword>
<evidence type="ECO:0000313" key="2">
    <source>
        <dbReference type="EMBL" id="PUA37624.1"/>
    </source>
</evidence>
<name>A0A2T6G0E2_9BACL</name>
<dbReference type="Proteomes" id="UP000244184">
    <property type="component" value="Unassembled WGS sequence"/>
</dbReference>
<dbReference type="AlphaFoldDB" id="A0A2T6G0E2"/>
<evidence type="ECO:0000256" key="1">
    <source>
        <dbReference type="SAM" id="Phobius"/>
    </source>
</evidence>
<reference evidence="2 3" key="1">
    <citation type="submission" date="2018-03" db="EMBL/GenBank/DDBJ databases">
        <title>Genome sequence of Paenibacillus elgii strain AC13 an antimicrobial compound producing bacteria.</title>
        <authorList>
            <person name="Kurokawa A.S."/>
            <person name="Araujo J.F."/>
            <person name="Costa R.A."/>
            <person name="Ortega D.B."/>
            <person name="Pires A.S."/>
            <person name="Pappas G.J.Jr."/>
            <person name="Franco O.L."/>
            <person name="Barreto C."/>
            <person name="Magalhaes B.S."/>
            <person name="Kruger R.H."/>
        </authorList>
    </citation>
    <scope>NUCLEOTIDE SEQUENCE [LARGE SCALE GENOMIC DNA]</scope>
    <source>
        <strain evidence="2 3">AC13</strain>
    </source>
</reference>
<proteinExistence type="predicted"/>
<dbReference type="EMBL" id="PYHP01000050">
    <property type="protein sequence ID" value="PUA37624.1"/>
    <property type="molecule type" value="Genomic_DNA"/>
</dbReference>
<comment type="caution">
    <text evidence="2">The sequence shown here is derived from an EMBL/GenBank/DDBJ whole genome shotgun (WGS) entry which is preliminary data.</text>
</comment>
<evidence type="ECO:0000313" key="3">
    <source>
        <dbReference type="Proteomes" id="UP000244184"/>
    </source>
</evidence>
<sequence>MLQFEKTREIKKSSLILYFLLTIFARFHKLFTFYIQPLDNSENVIACFLKINEVLDENKPFHMVAGKLIYL</sequence>
<organism evidence="2 3">
    <name type="scientific">Paenibacillus elgii</name>
    <dbReference type="NCBI Taxonomy" id="189691"/>
    <lineage>
        <taxon>Bacteria</taxon>
        <taxon>Bacillati</taxon>
        <taxon>Bacillota</taxon>
        <taxon>Bacilli</taxon>
        <taxon>Bacillales</taxon>
        <taxon>Paenibacillaceae</taxon>
        <taxon>Paenibacillus</taxon>
    </lineage>
</organism>
<feature type="transmembrane region" description="Helical" evidence="1">
    <location>
        <begin position="15"/>
        <end position="35"/>
    </location>
</feature>
<accession>A0A2T6G0E2</accession>